<comment type="caution">
    <text evidence="1">The sequence shown here is derived from an EMBL/GenBank/DDBJ whole genome shotgun (WGS) entry which is preliminary data.</text>
</comment>
<gene>
    <name evidence="1" type="ORF">POM88_023348</name>
</gene>
<reference evidence="1" key="1">
    <citation type="submission" date="2023-02" db="EMBL/GenBank/DDBJ databases">
        <title>Genome of toxic invasive species Heracleum sosnowskyi carries increased number of genes despite the absence of recent whole-genome duplications.</title>
        <authorList>
            <person name="Schelkunov M."/>
            <person name="Shtratnikova V."/>
            <person name="Makarenko M."/>
            <person name="Klepikova A."/>
            <person name="Omelchenko D."/>
            <person name="Novikova G."/>
            <person name="Obukhova E."/>
            <person name="Bogdanov V."/>
            <person name="Penin A."/>
            <person name="Logacheva M."/>
        </authorList>
    </citation>
    <scope>NUCLEOTIDE SEQUENCE</scope>
    <source>
        <strain evidence="1">Hsosn_3</strain>
        <tissue evidence="1">Leaf</tissue>
    </source>
</reference>
<evidence type="ECO:0000313" key="1">
    <source>
        <dbReference type="EMBL" id="KAK1385613.1"/>
    </source>
</evidence>
<dbReference type="Proteomes" id="UP001237642">
    <property type="component" value="Unassembled WGS sequence"/>
</dbReference>
<name>A0AAD8II45_9APIA</name>
<evidence type="ECO:0000313" key="2">
    <source>
        <dbReference type="Proteomes" id="UP001237642"/>
    </source>
</evidence>
<sequence>MSSTLEHTQAVQFLIDFLQPAWRSASHCLVYISHTRDHDNVTFVDKKSEKLHEKIVNLRVERSQPTFSVPQSVDENKLYYDVVGGEMHLAPRTLFVASGNLVLLLI</sequence>
<dbReference type="AlphaFoldDB" id="A0AAD8II45"/>
<proteinExistence type="predicted"/>
<keyword evidence="2" id="KW-1185">Reference proteome</keyword>
<protein>
    <submittedName>
        <fullName evidence="1">Uncharacterized protein</fullName>
    </submittedName>
</protein>
<dbReference type="EMBL" id="JAUIZM010000005">
    <property type="protein sequence ID" value="KAK1385613.1"/>
    <property type="molecule type" value="Genomic_DNA"/>
</dbReference>
<organism evidence="1 2">
    <name type="scientific">Heracleum sosnowskyi</name>
    <dbReference type="NCBI Taxonomy" id="360622"/>
    <lineage>
        <taxon>Eukaryota</taxon>
        <taxon>Viridiplantae</taxon>
        <taxon>Streptophyta</taxon>
        <taxon>Embryophyta</taxon>
        <taxon>Tracheophyta</taxon>
        <taxon>Spermatophyta</taxon>
        <taxon>Magnoliopsida</taxon>
        <taxon>eudicotyledons</taxon>
        <taxon>Gunneridae</taxon>
        <taxon>Pentapetalae</taxon>
        <taxon>asterids</taxon>
        <taxon>campanulids</taxon>
        <taxon>Apiales</taxon>
        <taxon>Apiaceae</taxon>
        <taxon>Apioideae</taxon>
        <taxon>apioid superclade</taxon>
        <taxon>Tordylieae</taxon>
        <taxon>Tordyliinae</taxon>
        <taxon>Heracleum</taxon>
    </lineage>
</organism>
<accession>A0AAD8II45</accession>
<reference evidence="1" key="2">
    <citation type="submission" date="2023-05" db="EMBL/GenBank/DDBJ databases">
        <authorList>
            <person name="Schelkunov M.I."/>
        </authorList>
    </citation>
    <scope>NUCLEOTIDE SEQUENCE</scope>
    <source>
        <strain evidence="1">Hsosn_3</strain>
        <tissue evidence="1">Leaf</tissue>
    </source>
</reference>